<sequence>MSFSDVHYLDPLYNVPHPRVGSFYRALDIWFQWILPNAAPAFVLFNVCNVFESYFSSPGCQSEAAQHCIAALAYGCLELHRKETNSWEFDYSQEQLKHNALAISLLKKDIVTERTAADSPSAINTIFLLSFLAQFRGNHQESALHRKALKRLLDSTAGPIDRAEFDGRYGGLLLQFSCWMDVLEGRPNVLEILPEHQSPKLLISAFNCSAASKYYDVAATLPVGFQVLIIKGMLSNESRRLLARFSYACQHGLGAVPKAESQFPDYAVASPWLTAAEPSLEKCLQLALLCYAHMRWSIAPNYVAGILCHTISRTKLAQALPWVPASDNPIVTECLVWMWMVLVDSYRLEGSVLPREGLSCLGEFRFHFPDWQNWTDIEISVLPKFFWREGDSIAIRKAWGS</sequence>
<dbReference type="VEuPathDB" id="FungiDB:A1O7_09528"/>
<comment type="caution">
    <text evidence="1">The sequence shown here is derived from an EMBL/GenBank/DDBJ whole genome shotgun (WGS) entry which is preliminary data.</text>
</comment>
<proteinExistence type="predicted"/>
<dbReference type="GeneID" id="19184091"/>
<protein>
    <recommendedName>
        <fullName evidence="3">Transcription factor domain-containing protein</fullName>
    </recommendedName>
</protein>
<dbReference type="HOGENOM" id="CLU_016895_1_0_1"/>
<dbReference type="OrthoDB" id="4152393at2759"/>
<name>W9VPX3_9EURO</name>
<evidence type="ECO:0000313" key="2">
    <source>
        <dbReference type="Proteomes" id="UP000019473"/>
    </source>
</evidence>
<reference evidence="1 2" key="1">
    <citation type="submission" date="2013-03" db="EMBL/GenBank/DDBJ databases">
        <title>The Genome Sequence of Cladophialophora yegresii CBS 114405.</title>
        <authorList>
            <consortium name="The Broad Institute Genomics Platform"/>
            <person name="Cuomo C."/>
            <person name="de Hoog S."/>
            <person name="Gorbushina A."/>
            <person name="Walker B."/>
            <person name="Young S.K."/>
            <person name="Zeng Q."/>
            <person name="Gargeya S."/>
            <person name="Fitzgerald M."/>
            <person name="Haas B."/>
            <person name="Abouelleil A."/>
            <person name="Allen A.W."/>
            <person name="Alvarado L."/>
            <person name="Arachchi H.M."/>
            <person name="Berlin A.M."/>
            <person name="Chapman S.B."/>
            <person name="Gainer-Dewar J."/>
            <person name="Goldberg J."/>
            <person name="Griggs A."/>
            <person name="Gujja S."/>
            <person name="Hansen M."/>
            <person name="Howarth C."/>
            <person name="Imamovic A."/>
            <person name="Ireland A."/>
            <person name="Larimer J."/>
            <person name="McCowan C."/>
            <person name="Murphy C."/>
            <person name="Pearson M."/>
            <person name="Poon T.W."/>
            <person name="Priest M."/>
            <person name="Roberts A."/>
            <person name="Saif S."/>
            <person name="Shea T."/>
            <person name="Sisk P."/>
            <person name="Sykes S."/>
            <person name="Wortman J."/>
            <person name="Nusbaum C."/>
            <person name="Birren B."/>
        </authorList>
    </citation>
    <scope>NUCLEOTIDE SEQUENCE [LARGE SCALE GENOMIC DNA]</scope>
    <source>
        <strain evidence="1 2">CBS 114405</strain>
    </source>
</reference>
<evidence type="ECO:0000313" key="1">
    <source>
        <dbReference type="EMBL" id="EXJ54191.1"/>
    </source>
</evidence>
<dbReference type="RefSeq" id="XP_007761706.1">
    <property type="nucleotide sequence ID" value="XM_007763516.1"/>
</dbReference>
<evidence type="ECO:0008006" key="3">
    <source>
        <dbReference type="Google" id="ProtNLM"/>
    </source>
</evidence>
<organism evidence="1 2">
    <name type="scientific">Cladophialophora yegresii CBS 114405</name>
    <dbReference type="NCBI Taxonomy" id="1182544"/>
    <lineage>
        <taxon>Eukaryota</taxon>
        <taxon>Fungi</taxon>
        <taxon>Dikarya</taxon>
        <taxon>Ascomycota</taxon>
        <taxon>Pezizomycotina</taxon>
        <taxon>Eurotiomycetes</taxon>
        <taxon>Chaetothyriomycetidae</taxon>
        <taxon>Chaetothyriales</taxon>
        <taxon>Herpotrichiellaceae</taxon>
        <taxon>Cladophialophora</taxon>
    </lineage>
</organism>
<gene>
    <name evidence="1" type="ORF">A1O7_09528</name>
</gene>
<dbReference type="EMBL" id="AMGW01000007">
    <property type="protein sequence ID" value="EXJ54191.1"/>
    <property type="molecule type" value="Genomic_DNA"/>
</dbReference>
<dbReference type="Proteomes" id="UP000019473">
    <property type="component" value="Unassembled WGS sequence"/>
</dbReference>
<keyword evidence="2" id="KW-1185">Reference proteome</keyword>
<dbReference type="AlphaFoldDB" id="W9VPX3"/>
<accession>W9VPX3</accession>